<protein>
    <submittedName>
        <fullName evidence="2">Uncharacterized protein</fullName>
    </submittedName>
</protein>
<keyword evidence="3" id="KW-1185">Reference proteome</keyword>
<feature type="compositionally biased region" description="Polar residues" evidence="1">
    <location>
        <begin position="178"/>
        <end position="189"/>
    </location>
</feature>
<name>A0A8X7WFN3_BRACI</name>
<evidence type="ECO:0000313" key="2">
    <source>
        <dbReference type="EMBL" id="KAG2330048.1"/>
    </source>
</evidence>
<comment type="caution">
    <text evidence="2">The sequence shown here is derived from an EMBL/GenBank/DDBJ whole genome shotgun (WGS) entry which is preliminary data.</text>
</comment>
<reference evidence="2 3" key="1">
    <citation type="submission" date="2020-02" db="EMBL/GenBank/DDBJ databases">
        <authorList>
            <person name="Ma Q."/>
            <person name="Huang Y."/>
            <person name="Song X."/>
            <person name="Pei D."/>
        </authorList>
    </citation>
    <scope>NUCLEOTIDE SEQUENCE [LARGE SCALE GENOMIC DNA]</scope>
    <source>
        <strain evidence="2">Sxm20200214</strain>
        <tissue evidence="2">Leaf</tissue>
    </source>
</reference>
<feature type="compositionally biased region" description="Low complexity" evidence="1">
    <location>
        <begin position="92"/>
        <end position="115"/>
    </location>
</feature>
<organism evidence="2 3">
    <name type="scientific">Brassica carinata</name>
    <name type="common">Ethiopian mustard</name>
    <name type="synonym">Abyssinian cabbage</name>
    <dbReference type="NCBI Taxonomy" id="52824"/>
    <lineage>
        <taxon>Eukaryota</taxon>
        <taxon>Viridiplantae</taxon>
        <taxon>Streptophyta</taxon>
        <taxon>Embryophyta</taxon>
        <taxon>Tracheophyta</taxon>
        <taxon>Spermatophyta</taxon>
        <taxon>Magnoliopsida</taxon>
        <taxon>eudicotyledons</taxon>
        <taxon>Gunneridae</taxon>
        <taxon>Pentapetalae</taxon>
        <taxon>rosids</taxon>
        <taxon>malvids</taxon>
        <taxon>Brassicales</taxon>
        <taxon>Brassicaceae</taxon>
        <taxon>Brassiceae</taxon>
        <taxon>Brassica</taxon>
    </lineage>
</organism>
<feature type="compositionally biased region" description="Basic and acidic residues" evidence="1">
    <location>
        <begin position="32"/>
        <end position="63"/>
    </location>
</feature>
<feature type="region of interest" description="Disordered" evidence="1">
    <location>
        <begin position="154"/>
        <end position="189"/>
    </location>
</feature>
<gene>
    <name evidence="2" type="ORF">Bca52824_001228</name>
</gene>
<proteinExistence type="predicted"/>
<accession>A0A8X7WFN3</accession>
<feature type="region of interest" description="Disordered" evidence="1">
    <location>
        <begin position="29"/>
        <end position="141"/>
    </location>
</feature>
<dbReference type="Proteomes" id="UP000886595">
    <property type="component" value="Unassembled WGS sequence"/>
</dbReference>
<evidence type="ECO:0000313" key="3">
    <source>
        <dbReference type="Proteomes" id="UP000886595"/>
    </source>
</evidence>
<dbReference type="AlphaFoldDB" id="A0A8X7WFN3"/>
<dbReference type="EMBL" id="JAAMPC010000001">
    <property type="protein sequence ID" value="KAG2330048.1"/>
    <property type="molecule type" value="Genomic_DNA"/>
</dbReference>
<evidence type="ECO:0000256" key="1">
    <source>
        <dbReference type="SAM" id="MobiDB-lite"/>
    </source>
</evidence>
<sequence length="189" mass="21157">MPIVYEGAVTRQRAKVLQHMFNESMMMAYGQDKPKEEQSILLEEEKLARSHEDGPDKPAREEDLWPLIPKQDQMSSRRDSRRERRTKRRLDTPSTSRSPLTPPSSSTPSSSSHSPPRQPDEATHGLVTYQGHTGGGVFAQPNTAVHELEGVRAVIQQPGPSHQYRRYSSADGEEAAEDSTSPHISIPYS</sequence>